<evidence type="ECO:0000256" key="1">
    <source>
        <dbReference type="ARBA" id="ARBA00023015"/>
    </source>
</evidence>
<dbReference type="InterPro" id="IPR036271">
    <property type="entry name" value="Tet_transcr_reg_TetR-rel_C_sf"/>
</dbReference>
<keyword evidence="7" id="KW-1185">Reference proteome</keyword>
<feature type="DNA-binding region" description="H-T-H motif" evidence="4">
    <location>
        <begin position="35"/>
        <end position="54"/>
    </location>
</feature>
<dbReference type="Gene3D" id="1.10.10.60">
    <property type="entry name" value="Homeodomain-like"/>
    <property type="match status" value="1"/>
</dbReference>
<reference evidence="7" key="1">
    <citation type="journal article" date="2019" name="Int. J. Syst. Evol. Microbiol.">
        <title>The Global Catalogue of Microorganisms (GCM) 10K type strain sequencing project: providing services to taxonomists for standard genome sequencing and annotation.</title>
        <authorList>
            <consortium name="The Broad Institute Genomics Platform"/>
            <consortium name="The Broad Institute Genome Sequencing Center for Infectious Disease"/>
            <person name="Wu L."/>
            <person name="Ma J."/>
        </authorList>
    </citation>
    <scope>NUCLEOTIDE SEQUENCE [LARGE SCALE GENOMIC DNA]</scope>
    <source>
        <strain evidence="7">NBRC 103632</strain>
    </source>
</reference>
<evidence type="ECO:0000256" key="2">
    <source>
        <dbReference type="ARBA" id="ARBA00023125"/>
    </source>
</evidence>
<keyword evidence="3" id="KW-0804">Transcription</keyword>
<dbReference type="InterPro" id="IPR050109">
    <property type="entry name" value="HTH-type_TetR-like_transc_reg"/>
</dbReference>
<dbReference type="InterPro" id="IPR001647">
    <property type="entry name" value="HTH_TetR"/>
</dbReference>
<dbReference type="EMBL" id="JBHSFZ010000016">
    <property type="protein sequence ID" value="MFC4594447.1"/>
    <property type="molecule type" value="Genomic_DNA"/>
</dbReference>
<evidence type="ECO:0000259" key="5">
    <source>
        <dbReference type="PROSITE" id="PS50977"/>
    </source>
</evidence>
<comment type="caution">
    <text evidence="6">The sequence shown here is derived from an EMBL/GenBank/DDBJ whole genome shotgun (WGS) entry which is preliminary data.</text>
</comment>
<dbReference type="InterPro" id="IPR009057">
    <property type="entry name" value="Homeodomain-like_sf"/>
</dbReference>
<protein>
    <submittedName>
        <fullName evidence="6">TetR/AcrR family transcriptional regulator</fullName>
    </submittedName>
</protein>
<proteinExistence type="predicted"/>
<dbReference type="Pfam" id="PF00440">
    <property type="entry name" value="TetR_N"/>
    <property type="match status" value="1"/>
</dbReference>
<organism evidence="6 7">
    <name type="scientific">Sphingobium tyrosinilyticum</name>
    <dbReference type="NCBI Taxonomy" id="2715436"/>
    <lineage>
        <taxon>Bacteria</taxon>
        <taxon>Pseudomonadati</taxon>
        <taxon>Pseudomonadota</taxon>
        <taxon>Alphaproteobacteria</taxon>
        <taxon>Sphingomonadales</taxon>
        <taxon>Sphingomonadaceae</taxon>
        <taxon>Sphingobium</taxon>
    </lineage>
</organism>
<evidence type="ECO:0000256" key="3">
    <source>
        <dbReference type="ARBA" id="ARBA00023163"/>
    </source>
</evidence>
<sequence length="205" mass="22717">MTRGSIRPGGRTERVRQTVAATVLQFIKNGETEFTMQDVAEQAGIARSTLYARWPTREALIVEALTAHNATFRVKPRADWREHLHVIAIAFRDFSVRPDEIAINGLIAHLGSGFVNEETLRQWRAISEEMVGPLDVAQQEGKIRAEVNTLMVITTLFTSIAGLIVIAKDQPSDAYVRQLVDLLIAGCEARGDRDERGPIPVSVNS</sequence>
<dbReference type="SUPFAM" id="SSF46689">
    <property type="entry name" value="Homeodomain-like"/>
    <property type="match status" value="1"/>
</dbReference>
<accession>A0ABV9EYL7</accession>
<keyword evidence="2 4" id="KW-0238">DNA-binding</keyword>
<dbReference type="Gene3D" id="1.10.357.10">
    <property type="entry name" value="Tetracycline Repressor, domain 2"/>
    <property type="match status" value="1"/>
</dbReference>
<dbReference type="PROSITE" id="PS50977">
    <property type="entry name" value="HTH_TETR_2"/>
    <property type="match status" value="1"/>
</dbReference>
<dbReference type="PANTHER" id="PTHR30055">
    <property type="entry name" value="HTH-TYPE TRANSCRIPTIONAL REGULATOR RUTR"/>
    <property type="match status" value="1"/>
</dbReference>
<dbReference type="PANTHER" id="PTHR30055:SF234">
    <property type="entry name" value="HTH-TYPE TRANSCRIPTIONAL REGULATOR BETI"/>
    <property type="match status" value="1"/>
</dbReference>
<gene>
    <name evidence="6" type="ORF">ACFO3E_09620</name>
</gene>
<dbReference type="SUPFAM" id="SSF48498">
    <property type="entry name" value="Tetracyclin repressor-like, C-terminal domain"/>
    <property type="match status" value="1"/>
</dbReference>
<evidence type="ECO:0000313" key="7">
    <source>
        <dbReference type="Proteomes" id="UP001595957"/>
    </source>
</evidence>
<keyword evidence="1" id="KW-0805">Transcription regulation</keyword>
<evidence type="ECO:0000256" key="4">
    <source>
        <dbReference type="PROSITE-ProRule" id="PRU00335"/>
    </source>
</evidence>
<dbReference type="RefSeq" id="WP_066530063.1">
    <property type="nucleotide sequence ID" value="NZ_JBHSFZ010000016.1"/>
</dbReference>
<name>A0ABV9EYL7_9SPHN</name>
<feature type="domain" description="HTH tetR-type" evidence="5">
    <location>
        <begin position="12"/>
        <end position="72"/>
    </location>
</feature>
<evidence type="ECO:0000313" key="6">
    <source>
        <dbReference type="EMBL" id="MFC4594447.1"/>
    </source>
</evidence>
<dbReference type="Proteomes" id="UP001595957">
    <property type="component" value="Unassembled WGS sequence"/>
</dbReference>